<protein>
    <submittedName>
        <fullName evidence="1">Uncharacterized protein</fullName>
    </submittedName>
</protein>
<name>L5L2S3_PTEAL</name>
<proteinExistence type="predicted"/>
<dbReference type="Proteomes" id="UP000010552">
    <property type="component" value="Unassembled WGS sequence"/>
</dbReference>
<sequence>MTVLVLPQLTVLSGEMTVICPASSPAGPPPPPVVALVRSRLCGEHSSQCSLPAEIVKPSVIRGRSSSHSCATDLCRQV</sequence>
<evidence type="ECO:0000313" key="1">
    <source>
        <dbReference type="EMBL" id="ELK17566.1"/>
    </source>
</evidence>
<dbReference type="AlphaFoldDB" id="L5L2S3"/>
<evidence type="ECO:0000313" key="2">
    <source>
        <dbReference type="Proteomes" id="UP000010552"/>
    </source>
</evidence>
<keyword evidence="2" id="KW-1185">Reference proteome</keyword>
<dbReference type="InParanoid" id="L5L2S3"/>
<organism evidence="1 2">
    <name type="scientific">Pteropus alecto</name>
    <name type="common">Black flying fox</name>
    <dbReference type="NCBI Taxonomy" id="9402"/>
    <lineage>
        <taxon>Eukaryota</taxon>
        <taxon>Metazoa</taxon>
        <taxon>Chordata</taxon>
        <taxon>Craniata</taxon>
        <taxon>Vertebrata</taxon>
        <taxon>Euteleostomi</taxon>
        <taxon>Mammalia</taxon>
        <taxon>Eutheria</taxon>
        <taxon>Laurasiatheria</taxon>
        <taxon>Chiroptera</taxon>
        <taxon>Yinpterochiroptera</taxon>
        <taxon>Pteropodoidea</taxon>
        <taxon>Pteropodidae</taxon>
        <taxon>Pteropodinae</taxon>
        <taxon>Pteropus</taxon>
    </lineage>
</organism>
<reference evidence="2" key="1">
    <citation type="journal article" date="2013" name="Science">
        <title>Comparative analysis of bat genomes provides insight into the evolution of flight and immunity.</title>
        <authorList>
            <person name="Zhang G."/>
            <person name="Cowled C."/>
            <person name="Shi Z."/>
            <person name="Huang Z."/>
            <person name="Bishop-Lilly K.A."/>
            <person name="Fang X."/>
            <person name="Wynne J.W."/>
            <person name="Xiong Z."/>
            <person name="Baker M.L."/>
            <person name="Zhao W."/>
            <person name="Tachedjian M."/>
            <person name="Zhu Y."/>
            <person name="Zhou P."/>
            <person name="Jiang X."/>
            <person name="Ng J."/>
            <person name="Yang L."/>
            <person name="Wu L."/>
            <person name="Xiao J."/>
            <person name="Feng Y."/>
            <person name="Chen Y."/>
            <person name="Sun X."/>
            <person name="Zhang Y."/>
            <person name="Marsh G.A."/>
            <person name="Crameri G."/>
            <person name="Broder C.C."/>
            <person name="Frey K.G."/>
            <person name="Wang L.F."/>
            <person name="Wang J."/>
        </authorList>
    </citation>
    <scope>NUCLEOTIDE SEQUENCE [LARGE SCALE GENOMIC DNA]</scope>
</reference>
<accession>L5L2S3</accession>
<dbReference type="EMBL" id="KB030405">
    <property type="protein sequence ID" value="ELK17566.1"/>
    <property type="molecule type" value="Genomic_DNA"/>
</dbReference>
<gene>
    <name evidence="1" type="ORF">PAL_GLEAN10016677</name>
</gene>